<proteinExistence type="predicted"/>
<organism evidence="1">
    <name type="scientific">marine metagenome</name>
    <dbReference type="NCBI Taxonomy" id="408172"/>
    <lineage>
        <taxon>unclassified sequences</taxon>
        <taxon>metagenomes</taxon>
        <taxon>ecological metagenomes</taxon>
    </lineage>
</organism>
<dbReference type="EMBL" id="UINC01146479">
    <property type="protein sequence ID" value="SVD37228.1"/>
    <property type="molecule type" value="Genomic_DNA"/>
</dbReference>
<protein>
    <submittedName>
        <fullName evidence="1">Uncharacterized protein</fullName>
    </submittedName>
</protein>
<sequence>MSDWKKSRTIVGEEEMAPRQVVAYVGKDGDMGMHTHDLGGPAGSCDYEYFTWVKKKHKDKLI</sequence>
<dbReference type="AlphaFoldDB" id="A0A382UU68"/>
<name>A0A382UU68_9ZZZZ</name>
<evidence type="ECO:0000313" key="1">
    <source>
        <dbReference type="EMBL" id="SVD37228.1"/>
    </source>
</evidence>
<accession>A0A382UU68</accession>
<gene>
    <name evidence="1" type="ORF">METZ01_LOCUS390082</name>
</gene>
<reference evidence="1" key="1">
    <citation type="submission" date="2018-05" db="EMBL/GenBank/DDBJ databases">
        <authorList>
            <person name="Lanie J.A."/>
            <person name="Ng W.-L."/>
            <person name="Kazmierczak K.M."/>
            <person name="Andrzejewski T.M."/>
            <person name="Davidsen T.M."/>
            <person name="Wayne K.J."/>
            <person name="Tettelin H."/>
            <person name="Glass J.I."/>
            <person name="Rusch D."/>
            <person name="Podicherti R."/>
            <person name="Tsui H.-C.T."/>
            <person name="Winkler M.E."/>
        </authorList>
    </citation>
    <scope>NUCLEOTIDE SEQUENCE</scope>
</reference>
<feature type="non-terminal residue" evidence="1">
    <location>
        <position position="62"/>
    </location>
</feature>